<proteinExistence type="inferred from homology"/>
<dbReference type="GO" id="GO:0050660">
    <property type="term" value="F:flavin adenine dinucleotide binding"/>
    <property type="evidence" value="ECO:0007669"/>
    <property type="project" value="InterPro"/>
</dbReference>
<comment type="pathway">
    <text evidence="2">Amino-acid degradation; L-valine degradation.</text>
</comment>
<dbReference type="InterPro" id="IPR009075">
    <property type="entry name" value="AcylCo_DH/oxidase_C"/>
</dbReference>
<evidence type="ECO:0000256" key="8">
    <source>
        <dbReference type="RuleBase" id="RU362125"/>
    </source>
</evidence>
<dbReference type="InterPro" id="IPR046373">
    <property type="entry name" value="Acyl-CoA_Oxase/DH_mid-dom_sf"/>
</dbReference>
<dbReference type="InterPro" id="IPR037069">
    <property type="entry name" value="AcylCoA_DH/ox_N_sf"/>
</dbReference>
<evidence type="ECO:0000256" key="2">
    <source>
        <dbReference type="ARBA" id="ARBA00005109"/>
    </source>
</evidence>
<dbReference type="Gene3D" id="1.10.540.10">
    <property type="entry name" value="Acyl-CoA dehydrogenase/oxidase, N-terminal domain"/>
    <property type="match status" value="1"/>
</dbReference>
<evidence type="ECO:0000259" key="9">
    <source>
        <dbReference type="Pfam" id="PF00441"/>
    </source>
</evidence>
<dbReference type="FunFam" id="2.40.110.10:FF:000001">
    <property type="entry name" value="Acyl-CoA dehydrogenase, mitochondrial"/>
    <property type="match status" value="1"/>
</dbReference>
<dbReference type="Proteomes" id="UP000515708">
    <property type="component" value="Chromosome"/>
</dbReference>
<name>A0A7D8AIF2_9MICO</name>
<dbReference type="Gene3D" id="2.40.110.10">
    <property type="entry name" value="Butyryl-CoA Dehydrogenase, subunit A, domain 2"/>
    <property type="match status" value="1"/>
</dbReference>
<feature type="domain" description="Acyl-CoA dehydrogenase/oxidase C-terminal" evidence="9">
    <location>
        <begin position="234"/>
        <end position="384"/>
    </location>
</feature>
<accession>A0A7D8AIF2</accession>
<evidence type="ECO:0000259" key="10">
    <source>
        <dbReference type="Pfam" id="PF02770"/>
    </source>
</evidence>
<dbReference type="SUPFAM" id="SSF56645">
    <property type="entry name" value="Acyl-CoA dehydrogenase NM domain-like"/>
    <property type="match status" value="1"/>
</dbReference>
<feature type="domain" description="Acyl-CoA oxidase/dehydrogenase middle" evidence="10">
    <location>
        <begin position="127"/>
        <end position="222"/>
    </location>
</feature>
<dbReference type="InterPro" id="IPR052547">
    <property type="entry name" value="Mito_Isobutyryl-CoADH"/>
</dbReference>
<dbReference type="InterPro" id="IPR009100">
    <property type="entry name" value="AcylCoA_DH/oxidase_NM_dom_sf"/>
</dbReference>
<evidence type="ECO:0000313" key="13">
    <source>
        <dbReference type="Proteomes" id="UP000515708"/>
    </source>
</evidence>
<evidence type="ECO:0000256" key="3">
    <source>
        <dbReference type="ARBA" id="ARBA00009347"/>
    </source>
</evidence>
<evidence type="ECO:0000256" key="1">
    <source>
        <dbReference type="ARBA" id="ARBA00001974"/>
    </source>
</evidence>
<comment type="cofactor">
    <cofactor evidence="1 8">
        <name>FAD</name>
        <dbReference type="ChEBI" id="CHEBI:57692"/>
    </cofactor>
</comment>
<evidence type="ECO:0000256" key="5">
    <source>
        <dbReference type="ARBA" id="ARBA00022630"/>
    </source>
</evidence>
<sequence length="396" mass="42260">MTMINTSTVTAEEREAILGAVREFAETELAPYAAERDEKHIFPRESLHRAGELGLGGIYVGEEFGGTGLARVDTVAIFEELAKGDPAVAAYISIHNMVAWMIDTYGDDAQRGRWLPALTAMEQFGGYCLTEPGAGSDAANIATSATRDGDDYLLTGVKQFISGAGEAGVYVVMARTGDAGSGAKGISAFLVPGDAEGLSFGAPEKKMGWHAQPTRQVIFDGVRVPASAMLGDEGRGFAIAMSALNGGRLNIAACSLGGAQWAIEKAVQYVHERVAFGEPLAEKQSILFAIADMRTELQAARLMVRDGAQAVDEKAPDATMRCAMAKRFATDAGFEVANRALQLHGGYGYLQDYGVERVVRDLRVHQILEGTNEIMRLIVGREMLRPAGSVSMRSAS</sequence>
<feature type="domain" description="Acyl-CoA dehydrogenase/oxidase N-terminal" evidence="11">
    <location>
        <begin position="12"/>
        <end position="122"/>
    </location>
</feature>
<dbReference type="Pfam" id="PF02770">
    <property type="entry name" value="Acyl-CoA_dh_M"/>
    <property type="match status" value="1"/>
</dbReference>
<reference evidence="12 13" key="1">
    <citation type="journal article" date="2020" name="Front. Microbiol.">
        <title>Design of Bacterial Strain-Specific qPCR Assays Using NGS Data and Publicly Available Resources and Its Application to Track Biocontrol Strains.</title>
        <authorList>
            <person name="Hernandez I."/>
            <person name="Sant C."/>
            <person name="Martinez R."/>
            <person name="Fernandez C."/>
        </authorList>
    </citation>
    <scope>NUCLEOTIDE SEQUENCE [LARGE SCALE GENOMIC DNA]</scope>
    <source>
        <strain evidence="12 13">B24</strain>
    </source>
</reference>
<keyword evidence="7 8" id="KW-0560">Oxidoreductase</keyword>
<dbReference type="PROSITE" id="PS00073">
    <property type="entry name" value="ACYL_COA_DH_2"/>
    <property type="match status" value="1"/>
</dbReference>
<dbReference type="Pfam" id="PF00441">
    <property type="entry name" value="Acyl-CoA_dh_1"/>
    <property type="match status" value="1"/>
</dbReference>
<dbReference type="PANTHER" id="PTHR43831:SF1">
    <property type="entry name" value="ISOBUTYRYL-COA DEHYDROGENASE, MITOCHONDRIAL"/>
    <property type="match status" value="1"/>
</dbReference>
<dbReference type="FunFam" id="1.10.540.10:FF:000026">
    <property type="entry name" value="Acyl-CoA dehydrogenase medium chain"/>
    <property type="match status" value="1"/>
</dbReference>
<dbReference type="GO" id="GO:0009083">
    <property type="term" value="P:branched-chain amino acid catabolic process"/>
    <property type="evidence" value="ECO:0007669"/>
    <property type="project" value="UniProtKB-KW"/>
</dbReference>
<dbReference type="InterPro" id="IPR013786">
    <property type="entry name" value="AcylCoA_DH/ox_N"/>
</dbReference>
<dbReference type="GO" id="GO:0003995">
    <property type="term" value="F:acyl-CoA dehydrogenase activity"/>
    <property type="evidence" value="ECO:0007669"/>
    <property type="project" value="InterPro"/>
</dbReference>
<dbReference type="FunFam" id="1.20.140.10:FF:000001">
    <property type="entry name" value="Acyl-CoA dehydrogenase"/>
    <property type="match status" value="1"/>
</dbReference>
<evidence type="ECO:0000256" key="4">
    <source>
        <dbReference type="ARBA" id="ARBA00022456"/>
    </source>
</evidence>
<dbReference type="Gene3D" id="1.20.140.10">
    <property type="entry name" value="Butyryl-CoA Dehydrogenase, subunit A, domain 3"/>
    <property type="match status" value="1"/>
</dbReference>
<keyword evidence="6 8" id="KW-0274">FAD</keyword>
<evidence type="ECO:0000313" key="12">
    <source>
        <dbReference type="EMBL" id="QMU96409.1"/>
    </source>
</evidence>
<dbReference type="InterPro" id="IPR006089">
    <property type="entry name" value="Acyl-CoA_DH_CS"/>
</dbReference>
<evidence type="ECO:0000256" key="6">
    <source>
        <dbReference type="ARBA" id="ARBA00022827"/>
    </source>
</evidence>
<dbReference type="PIRSF" id="PIRSF016578">
    <property type="entry name" value="HsaA"/>
    <property type="match status" value="1"/>
</dbReference>
<gene>
    <name evidence="12" type="ORF">FVO59_03675</name>
</gene>
<protein>
    <submittedName>
        <fullName evidence="12">Acyl-CoA dehydrogenase</fullName>
    </submittedName>
</protein>
<dbReference type="PANTHER" id="PTHR43831">
    <property type="entry name" value="ISOBUTYRYL-COA DEHYDROGENASE"/>
    <property type="match status" value="1"/>
</dbReference>
<keyword evidence="5 8" id="KW-0285">Flavoprotein</keyword>
<dbReference type="EMBL" id="CP043732">
    <property type="protein sequence ID" value="QMU96409.1"/>
    <property type="molecule type" value="Genomic_DNA"/>
</dbReference>
<dbReference type="InterPro" id="IPR036250">
    <property type="entry name" value="AcylCo_DH-like_C"/>
</dbReference>
<dbReference type="Pfam" id="PF02771">
    <property type="entry name" value="Acyl-CoA_dh_N"/>
    <property type="match status" value="1"/>
</dbReference>
<dbReference type="SUPFAM" id="SSF47203">
    <property type="entry name" value="Acyl-CoA dehydrogenase C-terminal domain-like"/>
    <property type="match status" value="1"/>
</dbReference>
<dbReference type="InterPro" id="IPR006091">
    <property type="entry name" value="Acyl-CoA_Oxase/DH_mid-dom"/>
</dbReference>
<evidence type="ECO:0000259" key="11">
    <source>
        <dbReference type="Pfam" id="PF02771"/>
    </source>
</evidence>
<organism evidence="12 13">
    <name type="scientific">Microbacterium esteraromaticum</name>
    <dbReference type="NCBI Taxonomy" id="57043"/>
    <lineage>
        <taxon>Bacteria</taxon>
        <taxon>Bacillati</taxon>
        <taxon>Actinomycetota</taxon>
        <taxon>Actinomycetes</taxon>
        <taxon>Micrococcales</taxon>
        <taxon>Microbacteriaceae</taxon>
        <taxon>Microbacterium</taxon>
    </lineage>
</organism>
<dbReference type="RefSeq" id="WP_182254765.1">
    <property type="nucleotide sequence ID" value="NZ_CP043732.1"/>
</dbReference>
<comment type="similarity">
    <text evidence="3 8">Belongs to the acyl-CoA dehydrogenase family.</text>
</comment>
<keyword evidence="4" id="KW-0101">Branched-chain amino acid catabolism</keyword>
<dbReference type="AlphaFoldDB" id="A0A7D8AIF2"/>
<evidence type="ECO:0000256" key="7">
    <source>
        <dbReference type="ARBA" id="ARBA00023002"/>
    </source>
</evidence>